<dbReference type="Pfam" id="PF10704">
    <property type="entry name" value="DUF2508"/>
    <property type="match status" value="1"/>
</dbReference>
<protein>
    <recommendedName>
        <fullName evidence="3">DUF2508 family protein</fullName>
    </recommendedName>
</protein>
<evidence type="ECO:0008006" key="3">
    <source>
        <dbReference type="Google" id="ProtNLM"/>
    </source>
</evidence>
<proteinExistence type="predicted"/>
<dbReference type="AlphaFoldDB" id="A0A919YKJ3"/>
<accession>A0A919YKJ3</accession>
<sequence length="92" mass="11034">MRWFGNKTSKDLVWKAKEAREEELEVYMDVMKAQSEWERARHYFEEAVGEEQIDYAIYMLEAAELKYQMHLKAAKRLKINSMRLPLHHSAEA</sequence>
<name>A0A919YKJ3_9BACL</name>
<comment type="caution">
    <text evidence="1">The sequence shown here is derived from an EMBL/GenBank/DDBJ whole genome shotgun (WGS) entry which is preliminary data.</text>
</comment>
<dbReference type="InterPro" id="IPR019644">
    <property type="entry name" value="DUF2508"/>
</dbReference>
<gene>
    <name evidence="1" type="ORF">J34TS1_58150</name>
</gene>
<reference evidence="1 2" key="1">
    <citation type="submission" date="2021-03" db="EMBL/GenBank/DDBJ databases">
        <title>Antimicrobial resistance genes in bacteria isolated from Japanese honey, and their potential for conferring macrolide and lincosamide resistance in the American foulbrood pathogen Paenibacillus larvae.</title>
        <authorList>
            <person name="Okamoto M."/>
            <person name="Kumagai M."/>
            <person name="Kanamori H."/>
            <person name="Takamatsu D."/>
        </authorList>
    </citation>
    <scope>NUCLEOTIDE SEQUENCE [LARGE SCALE GENOMIC DNA]</scope>
    <source>
        <strain evidence="1 2">J34TS1</strain>
    </source>
</reference>
<evidence type="ECO:0000313" key="1">
    <source>
        <dbReference type="EMBL" id="GIO51050.1"/>
    </source>
</evidence>
<organism evidence="1 2">
    <name type="scientific">Paenibacillus azoreducens</name>
    <dbReference type="NCBI Taxonomy" id="116718"/>
    <lineage>
        <taxon>Bacteria</taxon>
        <taxon>Bacillati</taxon>
        <taxon>Bacillota</taxon>
        <taxon>Bacilli</taxon>
        <taxon>Bacillales</taxon>
        <taxon>Paenibacillaceae</taxon>
        <taxon>Paenibacillus</taxon>
    </lineage>
</organism>
<dbReference type="Proteomes" id="UP000682811">
    <property type="component" value="Unassembled WGS sequence"/>
</dbReference>
<evidence type="ECO:0000313" key="2">
    <source>
        <dbReference type="Proteomes" id="UP000682811"/>
    </source>
</evidence>
<keyword evidence="2" id="KW-1185">Reference proteome</keyword>
<dbReference type="EMBL" id="BORT01000043">
    <property type="protein sequence ID" value="GIO51050.1"/>
    <property type="molecule type" value="Genomic_DNA"/>
</dbReference>